<dbReference type="SMART" id="SM00409">
    <property type="entry name" value="IG"/>
    <property type="match status" value="2"/>
</dbReference>
<dbReference type="InterPro" id="IPR003367">
    <property type="entry name" value="Thrombospondin_3-like_rpt"/>
</dbReference>
<evidence type="ECO:0000256" key="1">
    <source>
        <dbReference type="ARBA" id="ARBA00022614"/>
    </source>
</evidence>
<dbReference type="SMART" id="SM00369">
    <property type="entry name" value="LRR_TYP"/>
    <property type="match status" value="6"/>
</dbReference>
<evidence type="ECO:0000256" key="4">
    <source>
        <dbReference type="ARBA" id="ARBA00023157"/>
    </source>
</evidence>
<dbReference type="EMBL" id="JAABOQ010000005">
    <property type="protein sequence ID" value="NER18076.1"/>
    <property type="molecule type" value="Genomic_DNA"/>
</dbReference>
<dbReference type="AlphaFoldDB" id="A0A6M0CJH3"/>
<evidence type="ECO:0000256" key="5">
    <source>
        <dbReference type="SAM" id="SignalP"/>
    </source>
</evidence>
<keyword evidence="8" id="KW-1185">Reference proteome</keyword>
<evidence type="ECO:0000256" key="2">
    <source>
        <dbReference type="ARBA" id="ARBA00022729"/>
    </source>
</evidence>
<dbReference type="NCBIfam" id="TIGR04183">
    <property type="entry name" value="Por_Secre_tail"/>
    <property type="match status" value="1"/>
</dbReference>
<accession>A0A6M0CJH3</accession>
<dbReference type="GO" id="GO:0005509">
    <property type="term" value="F:calcium ion binding"/>
    <property type="evidence" value="ECO:0007669"/>
    <property type="project" value="InterPro"/>
</dbReference>
<comment type="caution">
    <text evidence="7">The sequence shown here is derived from an EMBL/GenBank/DDBJ whole genome shotgun (WGS) entry which is preliminary data.</text>
</comment>
<evidence type="ECO:0000259" key="6">
    <source>
        <dbReference type="PROSITE" id="PS50835"/>
    </source>
</evidence>
<name>A0A6M0CJH3_9FLAO</name>
<dbReference type="RefSeq" id="WP_164032757.1">
    <property type="nucleotide sequence ID" value="NZ_JAABOQ010000005.1"/>
</dbReference>
<dbReference type="Gene3D" id="4.10.1080.10">
    <property type="entry name" value="TSP type-3 repeat"/>
    <property type="match status" value="2"/>
</dbReference>
<dbReference type="Pfam" id="PF18962">
    <property type="entry name" value="Por_Secre_tail"/>
    <property type="match status" value="1"/>
</dbReference>
<dbReference type="PROSITE" id="PS51450">
    <property type="entry name" value="LRR"/>
    <property type="match status" value="1"/>
</dbReference>
<keyword evidence="4" id="KW-1015">Disulfide bond</keyword>
<dbReference type="SMART" id="SM00408">
    <property type="entry name" value="IGc2"/>
    <property type="match status" value="2"/>
</dbReference>
<feature type="signal peptide" evidence="5">
    <location>
        <begin position="1"/>
        <end position="19"/>
    </location>
</feature>
<dbReference type="InterPro" id="IPR003599">
    <property type="entry name" value="Ig_sub"/>
</dbReference>
<keyword evidence="3" id="KW-0677">Repeat</keyword>
<dbReference type="SUPFAM" id="SSF52058">
    <property type="entry name" value="L domain-like"/>
    <property type="match status" value="2"/>
</dbReference>
<keyword evidence="1" id="KW-0433">Leucine-rich repeat</keyword>
<dbReference type="PANTHER" id="PTHR48057">
    <property type="entry name" value="LEUCINE-RICH REPEAT SERINE/THREONINE-PROTEIN KINASE 1"/>
    <property type="match status" value="1"/>
</dbReference>
<evidence type="ECO:0000313" key="7">
    <source>
        <dbReference type="EMBL" id="NER18076.1"/>
    </source>
</evidence>
<feature type="chain" id="PRO_5026911081" evidence="5">
    <location>
        <begin position="20"/>
        <end position="1240"/>
    </location>
</feature>
<proteinExistence type="predicted"/>
<evidence type="ECO:0000313" key="8">
    <source>
        <dbReference type="Proteomes" id="UP000474296"/>
    </source>
</evidence>
<dbReference type="InterPro" id="IPR026444">
    <property type="entry name" value="Secre_tail"/>
</dbReference>
<feature type="domain" description="Ig-like" evidence="6">
    <location>
        <begin position="676"/>
        <end position="760"/>
    </location>
</feature>
<dbReference type="InterPro" id="IPR003591">
    <property type="entry name" value="Leu-rich_rpt_typical-subtyp"/>
</dbReference>
<reference evidence="7 8" key="1">
    <citation type="submission" date="2020-01" db="EMBL/GenBank/DDBJ databases">
        <title>Spongiivirga citrea KCTC 32990T.</title>
        <authorList>
            <person name="Wang G."/>
        </authorList>
    </citation>
    <scope>NUCLEOTIDE SEQUENCE [LARGE SCALE GENOMIC DNA]</scope>
    <source>
        <strain evidence="7 8">KCTC 32990</strain>
    </source>
</reference>
<gene>
    <name evidence="7" type="ORF">GWK10_12695</name>
</gene>
<dbReference type="Proteomes" id="UP000474296">
    <property type="component" value="Unassembled WGS sequence"/>
</dbReference>
<dbReference type="Pfam" id="PF13927">
    <property type="entry name" value="Ig_3"/>
    <property type="match status" value="1"/>
</dbReference>
<protein>
    <submittedName>
        <fullName evidence="7">T9SS type A sorting domain-containing protein</fullName>
    </submittedName>
</protein>
<dbReference type="PANTHER" id="PTHR48057:SF7">
    <property type="entry name" value="LEUCINE-RICH REPEAT SERINE_THREONINE-PROTEIN KINASE 1"/>
    <property type="match status" value="1"/>
</dbReference>
<dbReference type="InterPro" id="IPR003598">
    <property type="entry name" value="Ig_sub2"/>
</dbReference>
<dbReference type="Gene3D" id="2.60.40.10">
    <property type="entry name" value="Immunoglobulins"/>
    <property type="match status" value="2"/>
</dbReference>
<dbReference type="Gene3D" id="3.80.10.10">
    <property type="entry name" value="Ribonuclease Inhibitor"/>
    <property type="match status" value="3"/>
</dbReference>
<feature type="domain" description="Ig-like" evidence="6">
    <location>
        <begin position="260"/>
        <end position="313"/>
    </location>
</feature>
<dbReference type="SUPFAM" id="SSF103647">
    <property type="entry name" value="TSP type-3 repeat"/>
    <property type="match status" value="3"/>
</dbReference>
<dbReference type="Pfam" id="PF13855">
    <property type="entry name" value="LRR_8"/>
    <property type="match status" value="2"/>
</dbReference>
<keyword evidence="2 5" id="KW-0732">Signal</keyword>
<sequence>MKRNLLLLFMLCTFVGVKAQEISESDKSALIAFYNATNGPNWTNTWDLTDSPTNWFGVVTAVYFPGGGGPAERHVDEINLPNNNLVGTLPIELGNLKDLNTLDLSNNSITGAIPGALGGAEDLNYLYLQNNDLSGDIPIALFTSPDPHFVEIDLSFNQLTGKLPEEIGSSIPNVGSVFVSNNLLTDLPDYTNISLFRINTLDISNNNIYFSVFERVSSGFDNIAEVLEGNVSNLTYQTQNKINTVDTVSILEGENTTFAITGLISTNNTYQWFKNNSPISGATNSTYQVTAADLTDEGVYYCEIKNTEVPNLTLVRNDITLNVTVPVTDRNSLIAIYNAADGPNWTNPWDLSADISTWEGVTVDAVSGRVTELVLNQRKLNGTLADEIGNLTELVKLSFFGGLESNLTGSIPTSICNLTKLEDISISQVEFSGAIPSCLFTITSLNRIFISGSSTPILTLDLPDDLSALTNLRTLYLQRVDLSSEGAFPLNALQLINLEELTLDINRLTGTIPPEIAGLSNLTILSISGNNITGSIPDEIALLTNLTQLRLSNLNLTGVLPSSIGNLTNLTQLTVFGTDIEGEIPASYSNLTSLLFLTLARNNLSGQIPDFISTFTNLVRLELRENKNLSGPVPNLTGLANLTEFTFQDNQFVFDDFENEFSSYQTSITTRFTYQPQADIDLEQTLTVTEEDPVTFTVEATQSPNNIYQWRKDGINIVGATNRTYTINNVAITDAGIYDCLVTNTIITDLSLLKRQTTLAVTPLDGDNDGVNDDVDLCLNTPNGETVNANGCSQSQLDDDNDGVFNNLDLCPNTPDGETVNTDGCSQSQLDDDNDGVFNSLDLCPNTPDGETVNTDGCSQSQLDDDNDGVFNSLDLCANTPDGETVNADGCSESQLDDDNDGVFNNLDLCDNTPDGEAVNADGCSESQLDDDNDGVTNNLDLCANTPNGETVNANGCSESQLDDDNDGVTNNLDECPNTTPGSIVNATGCSDEALLNLSQNDIRVVATSTSCVETANGELQVLLEKDFTYTITVSSATFNQTFDNVNSTADLFIDSLAAGTYIVCIKIPEFPNFEQCFNAIVLTPEDLVTGKATVDTKTKKAIIPVSGSAYYEVTVNNKTTEFNFDNTGLNKIALSLQDGKNDITIKTDKVCQGIYEESILINDMRFYPNPVTDFVYLVGMNNFETANIIVTDLTGNVVLTTTKNQLTDNQLPMRNLAVGVYIISVQTETQILNTKIYKK</sequence>
<dbReference type="SUPFAM" id="SSF48726">
    <property type="entry name" value="Immunoglobulin"/>
    <property type="match status" value="2"/>
</dbReference>
<dbReference type="GO" id="GO:0007155">
    <property type="term" value="P:cell adhesion"/>
    <property type="evidence" value="ECO:0007669"/>
    <property type="project" value="InterPro"/>
</dbReference>
<dbReference type="InterPro" id="IPR013783">
    <property type="entry name" value="Ig-like_fold"/>
</dbReference>
<organism evidence="7 8">
    <name type="scientific">Spongiivirga citrea</name>
    <dbReference type="NCBI Taxonomy" id="1481457"/>
    <lineage>
        <taxon>Bacteria</taxon>
        <taxon>Pseudomonadati</taxon>
        <taxon>Bacteroidota</taxon>
        <taxon>Flavobacteriia</taxon>
        <taxon>Flavobacteriales</taxon>
        <taxon>Flavobacteriaceae</taxon>
        <taxon>Spongiivirga</taxon>
    </lineage>
</organism>
<dbReference type="InterPro" id="IPR001611">
    <property type="entry name" value="Leu-rich_rpt"/>
</dbReference>
<dbReference type="Pfam" id="PF02412">
    <property type="entry name" value="TSP_3"/>
    <property type="match status" value="4"/>
</dbReference>
<dbReference type="Pfam" id="PF00560">
    <property type="entry name" value="LRR_1"/>
    <property type="match status" value="1"/>
</dbReference>
<dbReference type="InterPro" id="IPR052595">
    <property type="entry name" value="LRRC69/RLP"/>
</dbReference>
<dbReference type="InterPro" id="IPR036179">
    <property type="entry name" value="Ig-like_dom_sf"/>
</dbReference>
<dbReference type="PROSITE" id="PS50835">
    <property type="entry name" value="IG_LIKE"/>
    <property type="match status" value="2"/>
</dbReference>
<dbReference type="InterPro" id="IPR032675">
    <property type="entry name" value="LRR_dom_sf"/>
</dbReference>
<dbReference type="FunFam" id="3.80.10.10:FF:000041">
    <property type="entry name" value="LRR receptor-like serine/threonine-protein kinase ERECTA"/>
    <property type="match status" value="2"/>
</dbReference>
<dbReference type="InterPro" id="IPR007110">
    <property type="entry name" value="Ig-like_dom"/>
</dbReference>
<evidence type="ECO:0000256" key="3">
    <source>
        <dbReference type="ARBA" id="ARBA00022737"/>
    </source>
</evidence>
<dbReference type="InterPro" id="IPR028974">
    <property type="entry name" value="TSP_type-3_rpt"/>
</dbReference>